<feature type="active site" description="Proton acceptor" evidence="4">
    <location>
        <position position="347"/>
    </location>
</feature>
<keyword evidence="1 4" id="KW-0378">Hydrolase</keyword>
<comment type="caution">
    <text evidence="4">Lacks conserved residue(s) required for the propagation of feature annotation.</text>
</comment>
<dbReference type="PANTHER" id="PTHR14226">
    <property type="entry name" value="NEUROPATHY TARGET ESTERASE/SWISS CHEESE D.MELANOGASTER"/>
    <property type="match status" value="1"/>
</dbReference>
<dbReference type="GO" id="GO:0004806">
    <property type="term" value="F:triacylglycerol lipase activity"/>
    <property type="evidence" value="ECO:0007669"/>
    <property type="project" value="InterPro"/>
</dbReference>
<proteinExistence type="predicted"/>
<feature type="region of interest" description="Disordered" evidence="5">
    <location>
        <begin position="502"/>
        <end position="546"/>
    </location>
</feature>
<evidence type="ECO:0000256" key="4">
    <source>
        <dbReference type="PROSITE-ProRule" id="PRU01161"/>
    </source>
</evidence>
<accession>A0A0L0GF95</accession>
<evidence type="ECO:0000313" key="7">
    <source>
        <dbReference type="EMBL" id="KNC87672.1"/>
    </source>
</evidence>
<dbReference type="SUPFAM" id="SSF52151">
    <property type="entry name" value="FabD/lysophospholipase-like"/>
    <property type="match status" value="1"/>
</dbReference>
<dbReference type="Pfam" id="PF01734">
    <property type="entry name" value="Patatin"/>
    <property type="match status" value="1"/>
</dbReference>
<dbReference type="OrthoDB" id="10049244at2759"/>
<dbReference type="AlphaFoldDB" id="A0A0L0GF95"/>
<organism evidence="7 8">
    <name type="scientific">Sphaeroforma arctica JP610</name>
    <dbReference type="NCBI Taxonomy" id="667725"/>
    <lineage>
        <taxon>Eukaryota</taxon>
        <taxon>Ichthyosporea</taxon>
        <taxon>Ichthyophonida</taxon>
        <taxon>Sphaeroforma</taxon>
    </lineage>
</organism>
<dbReference type="InterPro" id="IPR021771">
    <property type="entry name" value="Triacylglycerol_lipase_N"/>
</dbReference>
<dbReference type="PANTHER" id="PTHR14226:SF10">
    <property type="entry name" value="TRIACYLGLYCEROL LIPASE 4-RELATED"/>
    <property type="match status" value="1"/>
</dbReference>
<dbReference type="eggNOG" id="KOG2214">
    <property type="taxonomic scope" value="Eukaryota"/>
</dbReference>
<dbReference type="RefSeq" id="XP_014161574.1">
    <property type="nucleotide sequence ID" value="XM_014306099.1"/>
</dbReference>
<evidence type="ECO:0000256" key="3">
    <source>
        <dbReference type="ARBA" id="ARBA00023098"/>
    </source>
</evidence>
<dbReference type="Gene3D" id="3.40.1090.10">
    <property type="entry name" value="Cytosolic phospholipase A2 catalytic domain"/>
    <property type="match status" value="2"/>
</dbReference>
<evidence type="ECO:0000256" key="5">
    <source>
        <dbReference type="SAM" id="MobiDB-lite"/>
    </source>
</evidence>
<dbReference type="GeneID" id="25900747"/>
<evidence type="ECO:0000256" key="2">
    <source>
        <dbReference type="ARBA" id="ARBA00022963"/>
    </source>
</evidence>
<gene>
    <name evidence="7" type="ORF">SARC_00243</name>
</gene>
<dbReference type="InterPro" id="IPR002641">
    <property type="entry name" value="PNPLA_dom"/>
</dbReference>
<keyword evidence="8" id="KW-1185">Reference proteome</keyword>
<dbReference type="GO" id="GO:0016042">
    <property type="term" value="P:lipid catabolic process"/>
    <property type="evidence" value="ECO:0007669"/>
    <property type="project" value="UniProtKB-UniRule"/>
</dbReference>
<dbReference type="Proteomes" id="UP000054560">
    <property type="component" value="Unassembled WGS sequence"/>
</dbReference>
<feature type="domain" description="PNPLA" evidence="6">
    <location>
        <begin position="166"/>
        <end position="360"/>
    </location>
</feature>
<feature type="active site" description="Nucleophile" evidence="4">
    <location>
        <position position="199"/>
    </location>
</feature>
<evidence type="ECO:0000259" key="6">
    <source>
        <dbReference type="PROSITE" id="PS51635"/>
    </source>
</evidence>
<dbReference type="InterPro" id="IPR016035">
    <property type="entry name" value="Acyl_Trfase/lysoPLipase"/>
</dbReference>
<name>A0A0L0GF95_9EUKA</name>
<dbReference type="InterPro" id="IPR050301">
    <property type="entry name" value="NTE"/>
</dbReference>
<feature type="short sequence motif" description="GXSXG" evidence="4">
    <location>
        <begin position="197"/>
        <end position="201"/>
    </location>
</feature>
<dbReference type="STRING" id="667725.A0A0L0GF95"/>
<dbReference type="EMBL" id="KQ241602">
    <property type="protein sequence ID" value="KNC87672.1"/>
    <property type="molecule type" value="Genomic_DNA"/>
</dbReference>
<reference evidence="7 8" key="1">
    <citation type="submission" date="2011-02" db="EMBL/GenBank/DDBJ databases">
        <title>The Genome Sequence of Sphaeroforma arctica JP610.</title>
        <authorList>
            <consortium name="The Broad Institute Genome Sequencing Platform"/>
            <person name="Russ C."/>
            <person name="Cuomo C."/>
            <person name="Young S.K."/>
            <person name="Zeng Q."/>
            <person name="Gargeya S."/>
            <person name="Alvarado L."/>
            <person name="Berlin A."/>
            <person name="Chapman S.B."/>
            <person name="Chen Z."/>
            <person name="Freedman E."/>
            <person name="Gellesch M."/>
            <person name="Goldberg J."/>
            <person name="Griggs A."/>
            <person name="Gujja S."/>
            <person name="Heilman E."/>
            <person name="Heiman D."/>
            <person name="Howarth C."/>
            <person name="Mehta T."/>
            <person name="Neiman D."/>
            <person name="Pearson M."/>
            <person name="Roberts A."/>
            <person name="Saif S."/>
            <person name="Shea T."/>
            <person name="Shenoy N."/>
            <person name="Sisk P."/>
            <person name="Stolte C."/>
            <person name="Sykes S."/>
            <person name="White J."/>
            <person name="Yandava C."/>
            <person name="Burger G."/>
            <person name="Gray M.W."/>
            <person name="Holland P.W.H."/>
            <person name="King N."/>
            <person name="Lang F.B.F."/>
            <person name="Roger A.J."/>
            <person name="Ruiz-Trillo I."/>
            <person name="Haas B."/>
            <person name="Nusbaum C."/>
            <person name="Birren B."/>
        </authorList>
    </citation>
    <scope>NUCLEOTIDE SEQUENCE [LARGE SCALE GENOMIC DNA]</scope>
    <source>
        <strain evidence="7 8">JP610</strain>
    </source>
</reference>
<dbReference type="PROSITE" id="PS51635">
    <property type="entry name" value="PNPLA"/>
    <property type="match status" value="1"/>
</dbReference>
<feature type="compositionally biased region" description="Basic and acidic residues" evidence="5">
    <location>
        <begin position="502"/>
        <end position="511"/>
    </location>
</feature>
<sequence>MGLIISLIVYIYEDLVRVFSPRDVVLDNIKDAMTQADSYKDWKNAASDYDRRVGNDKWRREEKSDEYDYQLIRRRLDAIQDAMDKDDIEALVYLLRSGLVRGLGGMSGGSLQLHAMAGTKDLIEEYIDTMCTAIKHLSQMPDNFFAPITKQRFFTDMRQAYGRSALLLSGGSALGLHHFGVIKCMHEAHVLPKIICGASIGALLTGLLAVHTTEELPRLFEPDALTFEAFERLGPGSARRKIKRFLKHGHLMDVDRLQEFCISNIGNYTFLEAYHRTFRPVNIAVVGKERDEVPWLLNYLTAPNVLIWSAAVASCAMPGVFAPVDILAKDHEGNIVKWNPSKHYFSDLSLENDLPMTRLSELFNVNHFIVSQVNPHVVPFLNLFMRYDKDKFHCVFFFEKVRDIVMSELHHLAINFSILVPRSFNFFQHALSQKYVADITITPELSYDTDLKNLLRNPSEDLCRHSMLRGERSTYKYLPQIEICTKIETCLEDCLREFRHASDARKASKDDEPSEDTTSLLAISAPYDVPELDTQTDPYATPRRSM</sequence>
<evidence type="ECO:0000313" key="8">
    <source>
        <dbReference type="Proteomes" id="UP000054560"/>
    </source>
</evidence>
<evidence type="ECO:0000256" key="1">
    <source>
        <dbReference type="ARBA" id="ARBA00022801"/>
    </source>
</evidence>
<protein>
    <recommendedName>
        <fullName evidence="6">PNPLA domain-containing protein</fullName>
    </recommendedName>
</protein>
<keyword evidence="3 4" id="KW-0443">Lipid metabolism</keyword>
<dbReference type="Pfam" id="PF11815">
    <property type="entry name" value="DUF3336"/>
    <property type="match status" value="1"/>
</dbReference>
<keyword evidence="2 4" id="KW-0442">Lipid degradation</keyword>